<evidence type="ECO:0000313" key="3">
    <source>
        <dbReference type="Proteomes" id="UP001558613"/>
    </source>
</evidence>
<feature type="compositionally biased region" description="Polar residues" evidence="1">
    <location>
        <begin position="61"/>
        <end position="88"/>
    </location>
</feature>
<comment type="caution">
    <text evidence="2">The sequence shown here is derived from an EMBL/GenBank/DDBJ whole genome shotgun (WGS) entry which is preliminary data.</text>
</comment>
<name>A0ABR3P1H1_9TELE</name>
<accession>A0ABR3P1H1</accession>
<feature type="compositionally biased region" description="Basic and acidic residues" evidence="1">
    <location>
        <begin position="40"/>
        <end position="57"/>
    </location>
</feature>
<dbReference type="EMBL" id="JAYMGO010000001">
    <property type="protein sequence ID" value="KAL1282625.1"/>
    <property type="molecule type" value="Genomic_DNA"/>
</dbReference>
<evidence type="ECO:0000313" key="2">
    <source>
        <dbReference type="EMBL" id="KAL1282625.1"/>
    </source>
</evidence>
<gene>
    <name evidence="2" type="ORF">QQF64_001428</name>
</gene>
<protein>
    <submittedName>
        <fullName evidence="2">Uncharacterized protein</fullName>
    </submittedName>
</protein>
<sequence>MDDNRKRQIERQRQRDRGLKLTSVCGTSKKKQTPRRQAKMRKDGSGRECKNEQDPSRRKPPQSSWSSVNQTEHANSSPPRDQGYSQGASEGGEEVPKNSKSARAVANA</sequence>
<dbReference type="Proteomes" id="UP001558613">
    <property type="component" value="Unassembled WGS sequence"/>
</dbReference>
<reference evidence="2 3" key="1">
    <citation type="submission" date="2023-09" db="EMBL/GenBank/DDBJ databases">
        <authorList>
            <person name="Wang M."/>
        </authorList>
    </citation>
    <scope>NUCLEOTIDE SEQUENCE [LARGE SCALE GENOMIC DNA]</scope>
    <source>
        <strain evidence="2">GT-2023</strain>
        <tissue evidence="2">Liver</tissue>
    </source>
</reference>
<proteinExistence type="predicted"/>
<evidence type="ECO:0000256" key="1">
    <source>
        <dbReference type="SAM" id="MobiDB-lite"/>
    </source>
</evidence>
<organism evidence="2 3">
    <name type="scientific">Cirrhinus molitorella</name>
    <name type="common">mud carp</name>
    <dbReference type="NCBI Taxonomy" id="172907"/>
    <lineage>
        <taxon>Eukaryota</taxon>
        <taxon>Metazoa</taxon>
        <taxon>Chordata</taxon>
        <taxon>Craniata</taxon>
        <taxon>Vertebrata</taxon>
        <taxon>Euteleostomi</taxon>
        <taxon>Actinopterygii</taxon>
        <taxon>Neopterygii</taxon>
        <taxon>Teleostei</taxon>
        <taxon>Ostariophysi</taxon>
        <taxon>Cypriniformes</taxon>
        <taxon>Cyprinidae</taxon>
        <taxon>Labeoninae</taxon>
        <taxon>Labeonini</taxon>
        <taxon>Cirrhinus</taxon>
    </lineage>
</organism>
<keyword evidence="3" id="KW-1185">Reference proteome</keyword>
<feature type="compositionally biased region" description="Basic and acidic residues" evidence="1">
    <location>
        <begin position="1"/>
        <end position="19"/>
    </location>
</feature>
<feature type="region of interest" description="Disordered" evidence="1">
    <location>
        <begin position="1"/>
        <end position="108"/>
    </location>
</feature>
<feature type="compositionally biased region" description="Basic residues" evidence="1">
    <location>
        <begin position="28"/>
        <end position="39"/>
    </location>
</feature>